<evidence type="ECO:0000313" key="1">
    <source>
        <dbReference type="EMBL" id="AOS44066.1"/>
    </source>
</evidence>
<dbReference type="AlphaFoldDB" id="A0A1D8AT98"/>
<evidence type="ECO:0008006" key="3">
    <source>
        <dbReference type="Google" id="ProtNLM"/>
    </source>
</evidence>
<dbReference type="KEGG" id="obg:Verru16b_01127"/>
<evidence type="ECO:0000313" key="2">
    <source>
        <dbReference type="Proteomes" id="UP000095228"/>
    </source>
</evidence>
<gene>
    <name evidence="1" type="ORF">Verru16b_01127</name>
</gene>
<dbReference type="Proteomes" id="UP000095228">
    <property type="component" value="Chromosome"/>
</dbReference>
<dbReference type="Gene3D" id="1.20.120.1490">
    <property type="match status" value="1"/>
</dbReference>
<reference evidence="1 2" key="1">
    <citation type="submission" date="2016-06" db="EMBL/GenBank/DDBJ databases">
        <title>Three novel species with peptidoglycan cell walls form the new genus Lacunisphaera gen. nov. in the family Opitutaceae of the verrucomicrobial subdivision 4.</title>
        <authorList>
            <person name="Rast P."/>
            <person name="Gloeckner I."/>
            <person name="Jogler M."/>
            <person name="Boedeker C."/>
            <person name="Jeske O."/>
            <person name="Wiegand S."/>
            <person name="Reinhardt R."/>
            <person name="Schumann P."/>
            <person name="Rohde M."/>
            <person name="Spring S."/>
            <person name="Gloeckner F.O."/>
            <person name="Jogler C."/>
        </authorList>
    </citation>
    <scope>NUCLEOTIDE SEQUENCE [LARGE SCALE GENOMIC DNA]</scope>
    <source>
        <strain evidence="1 2">IG16b</strain>
    </source>
</reference>
<accession>A0A1D8AT98</accession>
<dbReference type="OrthoDB" id="193914at2"/>
<keyword evidence="2" id="KW-1185">Reference proteome</keyword>
<organism evidence="1 2">
    <name type="scientific">Lacunisphaera limnophila</name>
    <dbReference type="NCBI Taxonomy" id="1838286"/>
    <lineage>
        <taxon>Bacteria</taxon>
        <taxon>Pseudomonadati</taxon>
        <taxon>Verrucomicrobiota</taxon>
        <taxon>Opitutia</taxon>
        <taxon>Opitutales</taxon>
        <taxon>Opitutaceae</taxon>
        <taxon>Lacunisphaera</taxon>
    </lineage>
</organism>
<proteinExistence type="predicted"/>
<protein>
    <recommendedName>
        <fullName evidence="3">Periplasmic heavy metal sensor</fullName>
    </recommendedName>
</protein>
<dbReference type="STRING" id="1838286.Verru16b_01127"/>
<dbReference type="RefSeq" id="WP_069961359.1">
    <property type="nucleotide sequence ID" value="NZ_CP016094.1"/>
</dbReference>
<name>A0A1D8AT98_9BACT</name>
<sequence length="161" mass="17857">MKHLLRTLLGLGAAAAAIGFMCYHLNSAPELHAAVRKGDAMAWLRTDFNLDERQFAEIKRLHAAYAPSCEEHCRMIQEAVKARDVVRKAQEVDPAAAAEAERTVQQLRATCESAITVHVQQVAAVMSPADGKRYLALVLPKIADFDHRVAPDLKLENQHQH</sequence>
<dbReference type="EMBL" id="CP016094">
    <property type="protein sequence ID" value="AOS44066.1"/>
    <property type="molecule type" value="Genomic_DNA"/>
</dbReference>